<protein>
    <submittedName>
        <fullName evidence="1">Uncharacterized protein</fullName>
    </submittedName>
</protein>
<organism evidence="1 2">
    <name type="scientific">Aphis craccivora</name>
    <name type="common">Cowpea aphid</name>
    <dbReference type="NCBI Taxonomy" id="307492"/>
    <lineage>
        <taxon>Eukaryota</taxon>
        <taxon>Metazoa</taxon>
        <taxon>Ecdysozoa</taxon>
        <taxon>Arthropoda</taxon>
        <taxon>Hexapoda</taxon>
        <taxon>Insecta</taxon>
        <taxon>Pterygota</taxon>
        <taxon>Neoptera</taxon>
        <taxon>Paraneoptera</taxon>
        <taxon>Hemiptera</taxon>
        <taxon>Sternorrhyncha</taxon>
        <taxon>Aphidomorpha</taxon>
        <taxon>Aphidoidea</taxon>
        <taxon>Aphididae</taxon>
        <taxon>Aphidini</taxon>
        <taxon>Aphis</taxon>
        <taxon>Aphis</taxon>
    </lineage>
</organism>
<evidence type="ECO:0000313" key="1">
    <source>
        <dbReference type="EMBL" id="KAF0774180.1"/>
    </source>
</evidence>
<gene>
    <name evidence="1" type="ORF">FWK35_00004382</name>
</gene>
<dbReference type="AlphaFoldDB" id="A0A6G0ZS37"/>
<reference evidence="1 2" key="1">
    <citation type="submission" date="2019-08" db="EMBL/GenBank/DDBJ databases">
        <title>Whole genome of Aphis craccivora.</title>
        <authorList>
            <person name="Voronova N.V."/>
            <person name="Shulinski R.S."/>
            <person name="Bandarenka Y.V."/>
            <person name="Zhorov D.G."/>
            <person name="Warner D."/>
        </authorList>
    </citation>
    <scope>NUCLEOTIDE SEQUENCE [LARGE SCALE GENOMIC DNA]</scope>
    <source>
        <strain evidence="1">180601</strain>
        <tissue evidence="1">Whole Body</tissue>
    </source>
</reference>
<accession>A0A6G0ZS37</accession>
<dbReference type="Proteomes" id="UP000478052">
    <property type="component" value="Unassembled WGS sequence"/>
</dbReference>
<name>A0A6G0ZS37_APHCR</name>
<keyword evidence="2" id="KW-1185">Reference proteome</keyword>
<comment type="caution">
    <text evidence="1">The sequence shown here is derived from an EMBL/GenBank/DDBJ whole genome shotgun (WGS) entry which is preliminary data.</text>
</comment>
<dbReference type="EMBL" id="VUJU01000003">
    <property type="protein sequence ID" value="KAF0774180.1"/>
    <property type="molecule type" value="Genomic_DNA"/>
</dbReference>
<sequence length="81" mass="9110">MCGSTNLQSKTVANMLTVWCGQESFELQIQRARWNRSLRVGCPDRLLSENQFEAEISLNKSVNNSVGVFNLYHDGHATHGN</sequence>
<evidence type="ECO:0000313" key="2">
    <source>
        <dbReference type="Proteomes" id="UP000478052"/>
    </source>
</evidence>
<proteinExistence type="predicted"/>